<dbReference type="Pfam" id="PF04991">
    <property type="entry name" value="LicD"/>
    <property type="match status" value="1"/>
</dbReference>
<keyword evidence="1" id="KW-0472">Membrane</keyword>
<keyword evidence="1" id="KW-1133">Transmembrane helix</keyword>
<dbReference type="Proteomes" id="UP000654075">
    <property type="component" value="Unassembled WGS sequence"/>
</dbReference>
<accession>A0A813FSL8</accession>
<dbReference type="PANTHER" id="PTHR13627:SF31">
    <property type="entry name" value="RIBITOL 5-PHOSPHATE TRANSFERASE FKRP"/>
    <property type="match status" value="1"/>
</dbReference>
<reference evidence="3" key="1">
    <citation type="submission" date="2021-02" db="EMBL/GenBank/DDBJ databases">
        <authorList>
            <person name="Dougan E. K."/>
            <person name="Rhodes N."/>
            <person name="Thang M."/>
            <person name="Chan C."/>
        </authorList>
    </citation>
    <scope>NUCLEOTIDE SEQUENCE</scope>
</reference>
<dbReference type="AlphaFoldDB" id="A0A813FSL8"/>
<keyword evidence="1" id="KW-0812">Transmembrane</keyword>
<sequence length="173" mass="19354">MEDLLLFHPVPVLQLLPQLALKESEREPGLDTALIQDGGECWARYTDCIPEAFKPLELDASRQLEQTLRVAHEFLAALGAAYILIAGSLLGAVRHMDRIPWDDDVDLCVDSIHEPKLAGLIVALGAERFNVPEPKGLSHRSKRALRLRALKTTCCRLLPLGHWCFAWRGSLDR</sequence>
<evidence type="ECO:0000256" key="1">
    <source>
        <dbReference type="SAM" id="Phobius"/>
    </source>
</evidence>
<keyword evidence="4" id="KW-1185">Reference proteome</keyword>
<organism evidence="3 4">
    <name type="scientific">Polarella glacialis</name>
    <name type="common">Dinoflagellate</name>
    <dbReference type="NCBI Taxonomy" id="89957"/>
    <lineage>
        <taxon>Eukaryota</taxon>
        <taxon>Sar</taxon>
        <taxon>Alveolata</taxon>
        <taxon>Dinophyceae</taxon>
        <taxon>Suessiales</taxon>
        <taxon>Suessiaceae</taxon>
        <taxon>Polarella</taxon>
    </lineage>
</organism>
<name>A0A813FSL8_POLGL</name>
<gene>
    <name evidence="3" type="ORF">PGLA1383_LOCUS33200</name>
</gene>
<evidence type="ECO:0000313" key="4">
    <source>
        <dbReference type="Proteomes" id="UP000654075"/>
    </source>
</evidence>
<proteinExistence type="predicted"/>
<evidence type="ECO:0000313" key="3">
    <source>
        <dbReference type="EMBL" id="CAE8615484.1"/>
    </source>
</evidence>
<dbReference type="InterPro" id="IPR052613">
    <property type="entry name" value="LicD_transferase"/>
</dbReference>
<dbReference type="EMBL" id="CAJNNV010025643">
    <property type="protein sequence ID" value="CAE8615484.1"/>
    <property type="molecule type" value="Genomic_DNA"/>
</dbReference>
<feature type="transmembrane region" description="Helical" evidence="1">
    <location>
        <begin position="74"/>
        <end position="93"/>
    </location>
</feature>
<dbReference type="PANTHER" id="PTHR13627">
    <property type="entry name" value="FUKUTIN RELATED PROTEIN"/>
    <property type="match status" value="1"/>
</dbReference>
<dbReference type="GO" id="GO:0009100">
    <property type="term" value="P:glycoprotein metabolic process"/>
    <property type="evidence" value="ECO:0007669"/>
    <property type="project" value="UniProtKB-ARBA"/>
</dbReference>
<feature type="domain" description="LicD/FKTN/FKRP nucleotidyltransferase" evidence="2">
    <location>
        <begin position="81"/>
        <end position="111"/>
    </location>
</feature>
<dbReference type="InterPro" id="IPR007074">
    <property type="entry name" value="LicD/FKTN/FKRP_NTP_transf"/>
</dbReference>
<comment type="caution">
    <text evidence="3">The sequence shown here is derived from an EMBL/GenBank/DDBJ whole genome shotgun (WGS) entry which is preliminary data.</text>
</comment>
<evidence type="ECO:0000259" key="2">
    <source>
        <dbReference type="Pfam" id="PF04991"/>
    </source>
</evidence>
<protein>
    <recommendedName>
        <fullName evidence="2">LicD/FKTN/FKRP nucleotidyltransferase domain-containing protein</fullName>
    </recommendedName>
</protein>